<gene>
    <name evidence="1" type="primary">jg10603</name>
    <name evidence="1" type="ORF">PAEG_LOCUS19246</name>
</gene>
<keyword evidence="2" id="KW-1185">Reference proteome</keyword>
<protein>
    <submittedName>
        <fullName evidence="1">Jg10603 protein</fullName>
    </submittedName>
</protein>
<comment type="caution">
    <text evidence="1">The sequence shown here is derived from an EMBL/GenBank/DDBJ whole genome shotgun (WGS) entry which is preliminary data.</text>
</comment>
<evidence type="ECO:0000313" key="1">
    <source>
        <dbReference type="EMBL" id="CAH2243036.1"/>
    </source>
</evidence>
<name>A0A8S4S0D0_9NEOP</name>
<proteinExistence type="predicted"/>
<sequence length="79" mass="8994">MSLPKIKEQSRLLDLSSDEESDLQLEIIPNRKRKITRKERNRHAAPKIAEPNIGQEVQYLNVVGDRGQNSSADCNKPLI</sequence>
<accession>A0A8S4S0D0</accession>
<dbReference type="AlphaFoldDB" id="A0A8S4S0D0"/>
<evidence type="ECO:0000313" key="2">
    <source>
        <dbReference type="Proteomes" id="UP000838756"/>
    </source>
</evidence>
<dbReference type="Proteomes" id="UP000838756">
    <property type="component" value="Unassembled WGS sequence"/>
</dbReference>
<reference evidence="1" key="1">
    <citation type="submission" date="2022-03" db="EMBL/GenBank/DDBJ databases">
        <authorList>
            <person name="Lindestad O."/>
        </authorList>
    </citation>
    <scope>NUCLEOTIDE SEQUENCE</scope>
</reference>
<dbReference type="EMBL" id="CAKXAJ010025711">
    <property type="protein sequence ID" value="CAH2243036.1"/>
    <property type="molecule type" value="Genomic_DNA"/>
</dbReference>
<organism evidence="1 2">
    <name type="scientific">Pararge aegeria aegeria</name>
    <dbReference type="NCBI Taxonomy" id="348720"/>
    <lineage>
        <taxon>Eukaryota</taxon>
        <taxon>Metazoa</taxon>
        <taxon>Ecdysozoa</taxon>
        <taxon>Arthropoda</taxon>
        <taxon>Hexapoda</taxon>
        <taxon>Insecta</taxon>
        <taxon>Pterygota</taxon>
        <taxon>Neoptera</taxon>
        <taxon>Endopterygota</taxon>
        <taxon>Lepidoptera</taxon>
        <taxon>Glossata</taxon>
        <taxon>Ditrysia</taxon>
        <taxon>Papilionoidea</taxon>
        <taxon>Nymphalidae</taxon>
        <taxon>Satyrinae</taxon>
        <taxon>Satyrini</taxon>
        <taxon>Parargina</taxon>
        <taxon>Pararge</taxon>
    </lineage>
</organism>
<dbReference type="OrthoDB" id="6927481at2759"/>